<accession>A0A1H9W3D2</accession>
<organism evidence="1 2">
    <name type="scientific">Salisediminibacterium halotolerans</name>
    <dbReference type="NCBI Taxonomy" id="517425"/>
    <lineage>
        <taxon>Bacteria</taxon>
        <taxon>Bacillati</taxon>
        <taxon>Bacillota</taxon>
        <taxon>Bacilli</taxon>
        <taxon>Bacillales</taxon>
        <taxon>Bacillaceae</taxon>
        <taxon>Salisediminibacterium</taxon>
    </lineage>
</organism>
<dbReference type="STRING" id="1464123.SAMN05444126_1278"/>
<dbReference type="Proteomes" id="UP000199318">
    <property type="component" value="Unassembled WGS sequence"/>
</dbReference>
<dbReference type="InterPro" id="IPR025062">
    <property type="entry name" value="DUF4003"/>
</dbReference>
<keyword evidence="2" id="KW-1185">Reference proteome</keyword>
<comment type="caution">
    <text evidence="1">The sequence shown here is derived from an EMBL/GenBank/DDBJ whole genome shotgun (WGS) entry which is preliminary data.</text>
</comment>
<name>A0A1H9W3D2_9BACI</name>
<gene>
    <name evidence="1" type="ORF">SAMN05444126_1278</name>
</gene>
<protein>
    <recommendedName>
        <fullName evidence="3">DUF4003 domain-containing protein</fullName>
    </recommendedName>
</protein>
<reference evidence="2" key="1">
    <citation type="submission" date="2016-10" db="EMBL/GenBank/DDBJ databases">
        <authorList>
            <person name="de Groot N.N."/>
        </authorList>
    </citation>
    <scope>NUCLEOTIDE SEQUENCE [LARGE SCALE GENOMIC DNA]</scope>
    <source>
        <strain evidence="2">10nlg</strain>
    </source>
</reference>
<dbReference type="Pfam" id="PF13170">
    <property type="entry name" value="DUF4003"/>
    <property type="match status" value="1"/>
</dbReference>
<dbReference type="EMBL" id="FOGV01000027">
    <property type="protein sequence ID" value="SES28289.1"/>
    <property type="molecule type" value="Genomic_DNA"/>
</dbReference>
<dbReference type="AlphaFoldDB" id="A0A1H9W3D2"/>
<evidence type="ECO:0000313" key="1">
    <source>
        <dbReference type="EMBL" id="SES28289.1"/>
    </source>
</evidence>
<proteinExistence type="predicted"/>
<dbReference type="RefSeq" id="WP_093074336.1">
    <property type="nucleotide sequence ID" value="NZ_FOGV01000027.1"/>
</dbReference>
<sequence length="324" mass="36661">MTVAVEPVLDTYDEVKKLLRWQFPGTGVLLMTASMYELRGEPFDAERFLALADAVKEKGTWFSPLKQSFRFSLAANLLTSTEEPEQALAEVVRLYEALRRYKFKQGTATYVTAMLLHKQADRDTPLEEHAERTQALYRGMKEKHPFLTGETDYPLAAMLEMRGGELEPLIERIEYFYKGMAERRLQKSNELQMMSHLLSLDDRHDDTEVLANAAAQLEHWKKAKLRLKPVHYPSLAMLALAVGADDVTAEIKAAEAALKKHKGLRWEQDWPLVHAVQLTIHDWLKDEEALRATLYTTIETVQEAQQTAMMAAVTAGVVVGGNSG</sequence>
<dbReference type="OrthoDB" id="1778393at2"/>
<evidence type="ECO:0008006" key="3">
    <source>
        <dbReference type="Google" id="ProtNLM"/>
    </source>
</evidence>
<evidence type="ECO:0000313" key="2">
    <source>
        <dbReference type="Proteomes" id="UP000199318"/>
    </source>
</evidence>